<evidence type="ECO:0000256" key="3">
    <source>
        <dbReference type="ARBA" id="ARBA00022448"/>
    </source>
</evidence>
<dbReference type="PANTHER" id="PTHR13402:SF6">
    <property type="entry name" value="SECRETORY 16, ISOFORM I"/>
    <property type="match status" value="1"/>
</dbReference>
<keyword evidence="4 7" id="KW-0256">Endoplasmic reticulum</keyword>
<feature type="region of interest" description="Disordered" evidence="8">
    <location>
        <begin position="652"/>
        <end position="692"/>
    </location>
</feature>
<feature type="region of interest" description="Disordered" evidence="8">
    <location>
        <begin position="1"/>
        <end position="344"/>
    </location>
</feature>
<dbReference type="InterPro" id="IPR024340">
    <property type="entry name" value="Sec16_CCD"/>
</dbReference>
<dbReference type="Pfam" id="PF12932">
    <property type="entry name" value="Sec16"/>
    <property type="match status" value="1"/>
</dbReference>
<dbReference type="EMBL" id="LT671824">
    <property type="protein sequence ID" value="SHO78215.1"/>
    <property type="molecule type" value="Genomic_DNA"/>
</dbReference>
<dbReference type="PANTHER" id="PTHR13402">
    <property type="entry name" value="RGPR-RELATED"/>
    <property type="match status" value="1"/>
</dbReference>
<dbReference type="Pfam" id="PF12931">
    <property type="entry name" value="TPR_Sec16"/>
    <property type="match status" value="1"/>
</dbReference>
<dbReference type="OrthoDB" id="8918678at2759"/>
<dbReference type="GO" id="GO:0005789">
    <property type="term" value="C:endoplasmic reticulum membrane"/>
    <property type="evidence" value="ECO:0007669"/>
    <property type="project" value="UniProtKB-SubCell"/>
</dbReference>
<dbReference type="GO" id="GO:0007030">
    <property type="term" value="P:Golgi organization"/>
    <property type="evidence" value="ECO:0007669"/>
    <property type="project" value="TreeGrafter"/>
</dbReference>
<keyword evidence="5 7" id="KW-0931">ER-Golgi transport</keyword>
<feature type="compositionally biased region" description="Low complexity" evidence="8">
    <location>
        <begin position="93"/>
        <end position="114"/>
    </location>
</feature>
<evidence type="ECO:0000313" key="11">
    <source>
        <dbReference type="EMBL" id="SHO78215.1"/>
    </source>
</evidence>
<dbReference type="GO" id="GO:0016192">
    <property type="term" value="P:vesicle-mediated transport"/>
    <property type="evidence" value="ECO:0007669"/>
    <property type="project" value="UniProtKB-KW"/>
</dbReference>
<name>A0A1M8A6V7_MALS4</name>
<evidence type="ECO:0000256" key="8">
    <source>
        <dbReference type="SAM" id="MobiDB-lite"/>
    </source>
</evidence>
<keyword evidence="11" id="KW-0946">Virion</keyword>
<feature type="domain" description="Sec16 central conserved" evidence="10">
    <location>
        <begin position="876"/>
        <end position="1014"/>
    </location>
</feature>
<feature type="compositionally biased region" description="Basic and acidic residues" evidence="8">
    <location>
        <begin position="1995"/>
        <end position="2031"/>
    </location>
</feature>
<feature type="compositionally biased region" description="Polar residues" evidence="8">
    <location>
        <begin position="64"/>
        <end position="92"/>
    </location>
</feature>
<feature type="region of interest" description="Disordered" evidence="8">
    <location>
        <begin position="823"/>
        <end position="868"/>
    </location>
</feature>
<dbReference type="CDD" id="cd09233">
    <property type="entry name" value="ACE1-Sec16-like"/>
    <property type="match status" value="1"/>
</dbReference>
<evidence type="ECO:0000259" key="9">
    <source>
        <dbReference type="Pfam" id="PF12931"/>
    </source>
</evidence>
<comment type="function">
    <text evidence="6 7">Involved in the initiation of assembly of the COPII coat required for the formation of transport vesicles from the endoplasmic reticulum (ER) and the selection of cargo molecules. Also involved in autophagy.</text>
</comment>
<dbReference type="VEuPathDB" id="FungiDB:MSYG_2557"/>
<keyword evidence="7" id="KW-0072">Autophagy</keyword>
<feature type="compositionally biased region" description="Basic and acidic residues" evidence="8">
    <location>
        <begin position="1770"/>
        <end position="1800"/>
    </location>
</feature>
<keyword evidence="12" id="KW-1185">Reference proteome</keyword>
<comment type="subcellular location">
    <subcellularLocation>
        <location evidence="1">Endoplasmic reticulum membrane</location>
        <topology evidence="1">Peripheral membrane protein</topology>
        <orientation evidence="1">Cytoplasmic side</orientation>
    </subcellularLocation>
</comment>
<evidence type="ECO:0000256" key="1">
    <source>
        <dbReference type="ARBA" id="ARBA00004397"/>
    </source>
</evidence>
<dbReference type="GO" id="GO:0015031">
    <property type="term" value="P:protein transport"/>
    <property type="evidence" value="ECO:0007669"/>
    <property type="project" value="UniProtKB-KW"/>
</dbReference>
<keyword evidence="3 7" id="KW-0813">Transport</keyword>
<proteinExistence type="inferred from homology"/>
<dbReference type="Proteomes" id="UP000186303">
    <property type="component" value="Chromosome 4"/>
</dbReference>
<feature type="compositionally biased region" description="Acidic residues" evidence="8">
    <location>
        <begin position="248"/>
        <end position="257"/>
    </location>
</feature>
<dbReference type="STRING" id="1230383.A0A1M8A6V7"/>
<feature type="domain" description="Sec16 Sec23-binding" evidence="9">
    <location>
        <begin position="1074"/>
        <end position="1371"/>
    </location>
</feature>
<dbReference type="GO" id="GO:0070973">
    <property type="term" value="P:protein localization to endoplasmic reticulum exit site"/>
    <property type="evidence" value="ECO:0007669"/>
    <property type="project" value="TreeGrafter"/>
</dbReference>
<feature type="region of interest" description="Disordered" evidence="8">
    <location>
        <begin position="725"/>
        <end position="794"/>
    </location>
</feature>
<dbReference type="InterPro" id="IPR024298">
    <property type="entry name" value="Sec16_Sec23-bd"/>
</dbReference>
<dbReference type="GO" id="GO:0012507">
    <property type="term" value="C:ER to Golgi transport vesicle membrane"/>
    <property type="evidence" value="ECO:0007669"/>
    <property type="project" value="TreeGrafter"/>
</dbReference>
<feature type="compositionally biased region" description="Acidic residues" evidence="8">
    <location>
        <begin position="1754"/>
        <end position="1769"/>
    </location>
</feature>
<feature type="compositionally biased region" description="Acidic residues" evidence="8">
    <location>
        <begin position="1564"/>
        <end position="1583"/>
    </location>
</feature>
<evidence type="ECO:0000313" key="12">
    <source>
        <dbReference type="Proteomes" id="UP000186303"/>
    </source>
</evidence>
<keyword evidence="11" id="KW-0167">Capsid protein</keyword>
<dbReference type="GO" id="GO:0070971">
    <property type="term" value="C:endoplasmic reticulum exit site"/>
    <property type="evidence" value="ECO:0007669"/>
    <property type="project" value="TreeGrafter"/>
</dbReference>
<feature type="compositionally biased region" description="Polar residues" evidence="8">
    <location>
        <begin position="1869"/>
        <end position="1882"/>
    </location>
</feature>
<organism evidence="11 12">
    <name type="scientific">Malassezia sympodialis (strain ATCC 42132)</name>
    <name type="common">Atopic eczema-associated yeast</name>
    <dbReference type="NCBI Taxonomy" id="1230383"/>
    <lineage>
        <taxon>Eukaryota</taxon>
        <taxon>Fungi</taxon>
        <taxon>Dikarya</taxon>
        <taxon>Basidiomycota</taxon>
        <taxon>Ustilaginomycotina</taxon>
        <taxon>Malasseziomycetes</taxon>
        <taxon>Malasseziales</taxon>
        <taxon>Malasseziaceae</taxon>
        <taxon>Malassezia</taxon>
    </lineage>
</organism>
<feature type="region of interest" description="Disordered" evidence="8">
    <location>
        <begin position="1507"/>
        <end position="1614"/>
    </location>
</feature>
<dbReference type="GO" id="GO:0006914">
    <property type="term" value="P:autophagy"/>
    <property type="evidence" value="ECO:0007669"/>
    <property type="project" value="UniProtKB-KW"/>
</dbReference>
<accession>A0A1M8A6V7</accession>
<reference evidence="12" key="1">
    <citation type="journal article" date="2017" name="Nucleic Acids Res.">
        <title>Proteogenomics produces comprehensive and highly accurate protein-coding gene annotation in a complete genome assembly of Malassezia sympodialis.</title>
        <authorList>
            <person name="Zhu Y."/>
            <person name="Engstroem P.G."/>
            <person name="Tellgren-Roth C."/>
            <person name="Baudo C.D."/>
            <person name="Kennell J.C."/>
            <person name="Sun S."/>
            <person name="Billmyre R.B."/>
            <person name="Schroeder M.S."/>
            <person name="Andersson A."/>
            <person name="Holm T."/>
            <person name="Sigurgeirsson B."/>
            <person name="Wu G."/>
            <person name="Sankaranarayanan S.R."/>
            <person name="Siddharthan R."/>
            <person name="Sanyal K."/>
            <person name="Lundeberg J."/>
            <person name="Nystedt B."/>
            <person name="Boekhout T."/>
            <person name="Dawson T.L. Jr."/>
            <person name="Heitman J."/>
            <person name="Scheynius A."/>
            <person name="Lehtioe J."/>
        </authorList>
    </citation>
    <scope>NUCLEOTIDE SEQUENCE [LARGE SCALE GENOMIC DNA]</scope>
    <source>
        <strain evidence="12">ATCC 42132</strain>
    </source>
</reference>
<evidence type="ECO:0000256" key="5">
    <source>
        <dbReference type="ARBA" id="ARBA00022892"/>
    </source>
</evidence>
<comment type="similarity">
    <text evidence="2 7">Belongs to the SEC16 family.</text>
</comment>
<feature type="compositionally biased region" description="Basic and acidic residues" evidence="8">
    <location>
        <begin position="1946"/>
        <end position="1973"/>
    </location>
</feature>
<evidence type="ECO:0000256" key="2">
    <source>
        <dbReference type="ARBA" id="ARBA00005927"/>
    </source>
</evidence>
<sequence>MSHMAAPVRNRPSGAARPPIERSAPARPPVSRPSMRPVPSGPPNPSNYTPHAAQQDDVFGAVQSAPNLPYQRQSNATRINRVQAQSTPKVTQPSSDSSPSLGSGPTPSSGVGTPRQPSGPTHGPPSAIPTLTGSERKLQPAQSNANAPGLMKRIPPQGNRPRPSAQMSGNGPPAQVKAATNVTQPSIPPPSQKFVPTKPQLGKLSVQPAQRPSAEQPVVAQAQVQPAPRPSVEQPVVAQAQVHPPEGLSEDQGEVQEQDPWSLEWSNDEWQVDQADQGDRIPFDNQAPELEQPLEQYSAQDQIPFESESQVLNDPMGLDAAAGGDQGDPWGLNYEAQDYGEPFLDPSQYDAELENLMSAVVTDKQSPQNVRDQFDQQTYAQEGTLDGAGIFQGYEGIQNSGGQETEFLPDGIYDTQSFLPEHDYALQEGHAGGDFAQDVYAQGDYAGTEYVQGDYAGADYAQGDYAGTDYAQGDYAGADYARGDYAGTEYVQGDYAGVDYAQGDYAGADYAQSNFDQGDYVQGTKAQGDYAQDQFTPDGNSHPQYVGYDYAQAEQPGEEYAQDPYSQGEYDEGNLAWYENAQHGHYESGQGIMGDVQPSSNLYGEEDVYAVDAYAEPEQQALAQLPSQPSAEAHNQVPASNLVTPEVSKPVIQQKPPQRGPPVQTARRTVPVSEGRSDASMPHSVEPPSSAASAGNIEILEASSRPLGLPKTGVRKSGPLKMPYEQLHKAPTPAGPPAQRKAPPYARSPTKSPNKLLSPPMVAERVQPPPSLMEPLSASSLNAGDDWGWNDGIEAPASEAADDAWGWDGEDQEWQKPEMVEDDTYAQKPHVSPSRVRSKPISSSTSGKAGVKAKTKSNVDKVSRSDPVQERLGKSVPIASFGVGGKLIVHLPQSKAEGDAYEYDTPRIMRQVHIRPLVGYMGARPFSTLDMQKFPGPLMESSKSSHKGKKAAILKYLHEQIAESASGVGYLRRKSALFSSETPISEQGYVEEWRRMEDKILLLKLLALLVENDGQWNASGSMATTVCNLLTGRSEETELGAFSVPTYSRTSSQSAMKRPIRTYALRQGFLEELQPMLQQGDLQRAVDYAMEEKMWAHAMTISQQLDSSVRTHVIKEFIRYELDETPADSMLQKDFTSIKVAYGLYSNQSSDQITAMFRDATNLSPEAQHVQWRHAVATLIANHNVANGYETIVNAIGESLMANGLPEAAHVCYLLSHQYRKWLGSASSPFLLLGTTSLTPVSALVNDMDALLMTEVLEFILCLSHPKGAEPFSGIPALAPFKLMRAIVCDELGDTTQAKKYCEALAQLSQTKGTAQVLPPSVQLELHEFMARLNGPRADENHSWSKKLQRPTLDGVWGALEGRLTKFIAGEEMTPEAQPTKTAGKGVGAFTHYSAITPEVASSEAASGNDAEVDKGFEAQPQNDREHEIKQDQESYAGSTALHTNQDDGLGGYAHGLELNKDGAQEILMQDQYDEGAYAEEEYPDRQYPEGEYAEGQYPDGEYVTDQYPDGQRTASEYPEEQFSGGEYPDGQHVEGEYPEAEYPEGQLGDGEYAEGEYATGEYPEAELPEGQYDEGDYAEGDYPEGGHAEGEYPEAEYPEGEYAEGEYAEGEYPQGEYAEGEYVEGEYAEGEYPQGEYAEGEYVEGEYAEGEYPQGEYAEGEYAEGEYAEGEYPEGEYAEGEYAEGEYAEGDYPQGEYAEGEYVEGEYAEGEYPQGEYAEGEYAEGEYAEGEYPEGEYAEGEYAEGDYPQGEYAEGEYPEAEYPEGEYPEGEHPEGEHPEGEYPEGEHPEGEYPEGHNNEDEYAGGEYEKGESAEGDYAEGKHTERHLSQINEEKASDPGRQADASVQLEEQETVGNGSKPSEPMPVSNAENADPSEQSNASKPPLLHRVDAEVEPEVGEDGLLSTMPIPTLGPVSVSAPKQETNNAKGIEDVKDVDDDLGLGNTSHKEPEKLAETNEQEKSPAENAPKKPAEKASGNSWLGRLLGSRGNTQNQSDKEGKASKAHLGEETSFYYDKDLKRWVNKKAGDDGKAAPAALPPPPKAAPKPAATLSEKQVPPAPQKKLDVDVAESNTVQTEKTSEKGYGDPPVRKPAASKSGDRPPAGGASKKRPLKSRYIVVD</sequence>
<evidence type="ECO:0000259" key="10">
    <source>
        <dbReference type="Pfam" id="PF12932"/>
    </source>
</evidence>
<feature type="region of interest" description="Disordered" evidence="8">
    <location>
        <begin position="1707"/>
        <end position="2120"/>
    </location>
</feature>
<feature type="compositionally biased region" description="Basic and acidic residues" evidence="8">
    <location>
        <begin position="857"/>
        <end position="868"/>
    </location>
</feature>
<feature type="compositionally biased region" description="Acidic residues" evidence="8">
    <location>
        <begin position="1719"/>
        <end position="1745"/>
    </location>
</feature>
<keyword evidence="7" id="KW-0653">Protein transport</keyword>
<protein>
    <recommendedName>
        <fullName evidence="7">Protein transport protein sec16</fullName>
    </recommendedName>
</protein>
<feature type="compositionally biased region" description="Acidic residues" evidence="8">
    <location>
        <begin position="1592"/>
        <end position="1610"/>
    </location>
</feature>
<keyword evidence="7" id="KW-0472">Membrane</keyword>
<evidence type="ECO:0000256" key="7">
    <source>
        <dbReference type="RuleBase" id="RU364101"/>
    </source>
</evidence>
<feature type="compositionally biased region" description="Low complexity" evidence="8">
    <location>
        <begin position="214"/>
        <end position="232"/>
    </location>
</feature>
<feature type="compositionally biased region" description="Basic and acidic residues" evidence="8">
    <location>
        <begin position="1807"/>
        <end position="1838"/>
    </location>
</feature>
<evidence type="ECO:0000256" key="4">
    <source>
        <dbReference type="ARBA" id="ARBA00022824"/>
    </source>
</evidence>
<gene>
    <name evidence="11" type="ORF">MSYG_2557</name>
</gene>
<feature type="compositionally biased region" description="Polar residues" evidence="8">
    <location>
        <begin position="295"/>
        <end position="312"/>
    </location>
</feature>
<evidence type="ECO:0000256" key="6">
    <source>
        <dbReference type="ARBA" id="ARBA00024687"/>
    </source>
</evidence>
<dbReference type="Gene3D" id="1.25.40.1030">
    <property type="match status" value="1"/>
</dbReference>